<keyword evidence="3 8" id="KW-0812">Transmembrane</keyword>
<dbReference type="GO" id="GO:0020037">
    <property type="term" value="F:heme binding"/>
    <property type="evidence" value="ECO:0007669"/>
    <property type="project" value="InterPro"/>
</dbReference>
<sequence>MANLVKYSYLQDRLVEEIRGVVGEREEKVVKEEDLKKLPYIKAVILESLRRHPPSHFVVPHAVSDDVVLNGYLGPKNGIVNFLVVEIGCDPRVWEDPMSFKPERFVWSEENSGFEAFDISGSKEIKMMPFRAGRRICPAYILAMLHLEFFLANLVWNFERKVPNGVDVDLSRKQEFTMVIKHPLQAQIHAEPIDSFRSCNRINYWYHYVE</sequence>
<reference evidence="9 10" key="1">
    <citation type="submission" date="2024-01" db="EMBL/GenBank/DDBJ databases">
        <title>The genomes of 5 underutilized Papilionoideae crops provide insights into root nodulation and disease resistance.</title>
        <authorList>
            <person name="Yuan L."/>
        </authorList>
    </citation>
    <scope>NUCLEOTIDE SEQUENCE [LARGE SCALE GENOMIC DNA]</scope>
    <source>
        <strain evidence="9">LY-2023</strain>
        <tissue evidence="9">Leaf</tissue>
    </source>
</reference>
<gene>
    <name evidence="9" type="ORF">RJT34_01956</name>
</gene>
<dbReference type="EMBL" id="JAYKXN010000001">
    <property type="protein sequence ID" value="KAK7317590.1"/>
    <property type="molecule type" value="Genomic_DNA"/>
</dbReference>
<dbReference type="PANTHER" id="PTHR24298">
    <property type="entry name" value="FLAVONOID 3'-MONOOXYGENASE-RELATED"/>
    <property type="match status" value="1"/>
</dbReference>
<accession>A0AAN9KGQ4</accession>
<dbReference type="InterPro" id="IPR051103">
    <property type="entry name" value="Plant_metabolite_P450s"/>
</dbReference>
<dbReference type="PANTHER" id="PTHR24298:SF800">
    <property type="entry name" value="CYTOCHROME P450 89A2-RELATED"/>
    <property type="match status" value="1"/>
</dbReference>
<comment type="caution">
    <text evidence="9">The sequence shown here is derived from an EMBL/GenBank/DDBJ whole genome shotgun (WGS) entry which is preliminary data.</text>
</comment>
<dbReference type="InterPro" id="IPR001128">
    <property type="entry name" value="Cyt_P450"/>
</dbReference>
<keyword evidence="5 8" id="KW-1133">Transmembrane helix</keyword>
<proteinExistence type="predicted"/>
<evidence type="ECO:0000256" key="8">
    <source>
        <dbReference type="SAM" id="Phobius"/>
    </source>
</evidence>
<keyword evidence="7" id="KW-0349">Heme</keyword>
<feature type="transmembrane region" description="Helical" evidence="8">
    <location>
        <begin position="136"/>
        <end position="156"/>
    </location>
</feature>
<evidence type="ECO:0000256" key="7">
    <source>
        <dbReference type="PIRSR" id="PIRSR602401-1"/>
    </source>
</evidence>
<evidence type="ECO:0000256" key="4">
    <source>
        <dbReference type="ARBA" id="ARBA00022723"/>
    </source>
</evidence>
<keyword evidence="7" id="KW-0408">Iron</keyword>
<evidence type="ECO:0000256" key="2">
    <source>
        <dbReference type="ARBA" id="ARBA00004167"/>
    </source>
</evidence>
<evidence type="ECO:0008006" key="11">
    <source>
        <dbReference type="Google" id="ProtNLM"/>
    </source>
</evidence>
<dbReference type="GO" id="GO:0005506">
    <property type="term" value="F:iron ion binding"/>
    <property type="evidence" value="ECO:0007669"/>
    <property type="project" value="InterPro"/>
</dbReference>
<keyword evidence="4 7" id="KW-0479">Metal-binding</keyword>
<evidence type="ECO:0000256" key="1">
    <source>
        <dbReference type="ARBA" id="ARBA00001971"/>
    </source>
</evidence>
<comment type="cofactor">
    <cofactor evidence="1 7">
        <name>heme</name>
        <dbReference type="ChEBI" id="CHEBI:30413"/>
    </cofactor>
</comment>
<dbReference type="PRINTS" id="PR00463">
    <property type="entry name" value="EP450I"/>
</dbReference>
<keyword evidence="10" id="KW-1185">Reference proteome</keyword>
<dbReference type="Proteomes" id="UP001359559">
    <property type="component" value="Unassembled WGS sequence"/>
</dbReference>
<dbReference type="Gene3D" id="1.10.630.10">
    <property type="entry name" value="Cytochrome P450"/>
    <property type="match status" value="1"/>
</dbReference>
<evidence type="ECO:0000313" key="10">
    <source>
        <dbReference type="Proteomes" id="UP001359559"/>
    </source>
</evidence>
<protein>
    <recommendedName>
        <fullName evidence="11">Cytochrome P450</fullName>
    </recommendedName>
</protein>
<evidence type="ECO:0000256" key="5">
    <source>
        <dbReference type="ARBA" id="ARBA00022989"/>
    </source>
</evidence>
<evidence type="ECO:0000256" key="6">
    <source>
        <dbReference type="ARBA" id="ARBA00023136"/>
    </source>
</evidence>
<organism evidence="9 10">
    <name type="scientific">Clitoria ternatea</name>
    <name type="common">Butterfly pea</name>
    <dbReference type="NCBI Taxonomy" id="43366"/>
    <lineage>
        <taxon>Eukaryota</taxon>
        <taxon>Viridiplantae</taxon>
        <taxon>Streptophyta</taxon>
        <taxon>Embryophyta</taxon>
        <taxon>Tracheophyta</taxon>
        <taxon>Spermatophyta</taxon>
        <taxon>Magnoliopsida</taxon>
        <taxon>eudicotyledons</taxon>
        <taxon>Gunneridae</taxon>
        <taxon>Pentapetalae</taxon>
        <taxon>rosids</taxon>
        <taxon>fabids</taxon>
        <taxon>Fabales</taxon>
        <taxon>Fabaceae</taxon>
        <taxon>Papilionoideae</taxon>
        <taxon>50 kb inversion clade</taxon>
        <taxon>NPAAA clade</taxon>
        <taxon>indigoferoid/millettioid clade</taxon>
        <taxon>Phaseoleae</taxon>
        <taxon>Clitoria</taxon>
    </lineage>
</organism>
<dbReference type="GO" id="GO:0016020">
    <property type="term" value="C:membrane"/>
    <property type="evidence" value="ECO:0007669"/>
    <property type="project" value="UniProtKB-SubCell"/>
</dbReference>
<name>A0AAN9KGQ4_CLITE</name>
<dbReference type="AlphaFoldDB" id="A0AAN9KGQ4"/>
<dbReference type="InterPro" id="IPR002401">
    <property type="entry name" value="Cyt_P450_E_grp-I"/>
</dbReference>
<comment type="subcellular location">
    <subcellularLocation>
        <location evidence="2">Membrane</location>
        <topology evidence="2">Single-pass membrane protein</topology>
    </subcellularLocation>
</comment>
<dbReference type="GO" id="GO:0016709">
    <property type="term" value="F:oxidoreductase activity, acting on paired donors, with incorporation or reduction of molecular oxygen, NAD(P)H as one donor, and incorporation of one atom of oxygen"/>
    <property type="evidence" value="ECO:0007669"/>
    <property type="project" value="TreeGrafter"/>
</dbReference>
<keyword evidence="6 8" id="KW-0472">Membrane</keyword>
<evidence type="ECO:0000313" key="9">
    <source>
        <dbReference type="EMBL" id="KAK7317590.1"/>
    </source>
</evidence>
<evidence type="ECO:0000256" key="3">
    <source>
        <dbReference type="ARBA" id="ARBA00022692"/>
    </source>
</evidence>
<dbReference type="InterPro" id="IPR036396">
    <property type="entry name" value="Cyt_P450_sf"/>
</dbReference>
<dbReference type="Pfam" id="PF00067">
    <property type="entry name" value="p450"/>
    <property type="match status" value="1"/>
</dbReference>
<dbReference type="SUPFAM" id="SSF48264">
    <property type="entry name" value="Cytochrome P450"/>
    <property type="match status" value="1"/>
</dbReference>
<feature type="binding site" description="axial binding residue" evidence="7">
    <location>
        <position position="137"/>
    </location>
    <ligand>
        <name>heme</name>
        <dbReference type="ChEBI" id="CHEBI:30413"/>
    </ligand>
    <ligandPart>
        <name>Fe</name>
        <dbReference type="ChEBI" id="CHEBI:18248"/>
    </ligandPart>
</feature>